<dbReference type="PANTHER" id="PTHR34825:SF2">
    <property type="entry name" value="AAA-ATPASE-LIKE DOMAIN-CONTAINING PROTEIN"/>
    <property type="match status" value="1"/>
</dbReference>
<protein>
    <submittedName>
        <fullName evidence="2">ATP-binding protein</fullName>
    </submittedName>
</protein>
<organism evidence="2 3">
    <name type="scientific">Thiothrix winogradskyi</name>
    <dbReference type="NCBI Taxonomy" id="96472"/>
    <lineage>
        <taxon>Bacteria</taxon>
        <taxon>Pseudomonadati</taxon>
        <taxon>Pseudomonadota</taxon>
        <taxon>Gammaproteobacteria</taxon>
        <taxon>Thiotrichales</taxon>
        <taxon>Thiotrichaceae</taxon>
        <taxon>Thiothrix</taxon>
    </lineage>
</organism>
<name>A0ABY3SXC9_9GAMM</name>
<dbReference type="RefSeq" id="WP_236497751.1">
    <property type="nucleotide sequence ID" value="NZ_CP091244.1"/>
</dbReference>
<sequence length="568" mass="65740">MNLKIPYGESNFKKVISEDFVYIDKTHCIPLLEQAGSHLFLMRPRRFGKSLFLSMLEYYYDVSHRDEFATLFGKLHIGQHPTPLHNTYQVLFMDFSGIDTDGGHDAVFAEFDRNVGTWLGKFLDRYGYPKTLSQVVLEQPTPSAKMREFLMALGEQKFLLLIDEYDHFANSILADDLQLFQKIMGKGGFVRSFYEVLKTATQRGTLDQMFVTGVTPVMLDSMTSGFNIGVNLSLHEDFNEVMGFTEVEVTGLLQPLADACPVTLEQLLVDTRRWYNGYRFNLKAQQSVYNANMLLYFVKNFDRIRCEYPKPMLDENIASDYGKIMKLFTIGNRDDNFAVLDELLNAGEVQATQRRKFEFDKGFDRNDFISLIAYMGFVTLVRESLAGEIFAIPNHVIRELYFQYFKVEIERRNQITISDRTLLLAVEKLGLYSDIQPLVAELERVLQLLSNRDSLYLDEEHIKTILLALLYQSPAYFILSEREMDKKYPDILLLERSPYKVNFQHLIELKYSKKGDGDKGWEAKKQQGIQQVQEYLQLPSINALKNLSAWLIVTDTQRVEVLRLAICN</sequence>
<feature type="domain" description="AAA-ATPase-like" evidence="1">
    <location>
        <begin position="6"/>
        <end position="223"/>
    </location>
</feature>
<dbReference type="GO" id="GO:0005524">
    <property type="term" value="F:ATP binding"/>
    <property type="evidence" value="ECO:0007669"/>
    <property type="project" value="UniProtKB-KW"/>
</dbReference>
<dbReference type="Proteomes" id="UP001054801">
    <property type="component" value="Chromosome"/>
</dbReference>
<dbReference type="PANTHER" id="PTHR34825">
    <property type="entry name" value="CONSERVED PROTEIN, WITH A WEAK D-GALACTARATE DEHYDRATASE/ALTRONATE HYDROLASE DOMAIN"/>
    <property type="match status" value="1"/>
</dbReference>
<keyword evidence="2" id="KW-0067">ATP-binding</keyword>
<dbReference type="InterPro" id="IPR012547">
    <property type="entry name" value="PDDEXK_9"/>
</dbReference>
<dbReference type="EMBL" id="CP091244">
    <property type="protein sequence ID" value="UJS23562.1"/>
    <property type="molecule type" value="Genomic_DNA"/>
</dbReference>
<reference evidence="2" key="1">
    <citation type="journal article" date="2022" name="Microorganisms">
        <title>Two New Species of Filamentous Sulfur Bacteria of the Genus Thiothrix, Thiothrix winogradskyi sp. nov. and 'Candidatus Thiothrix sulfatifontis' sp. nov.</title>
        <authorList>
            <person name="Ravin N.V."/>
            <person name="Rossetti S."/>
            <person name="Beletsky A.V."/>
            <person name="Kadnikov V.V."/>
            <person name="Rudenko T.S."/>
            <person name="Smolyakov D.D."/>
            <person name="Moskvitina M.I."/>
            <person name="Gureeva M.V."/>
            <person name="Mardanov A.V."/>
            <person name="Grabovich M.Y."/>
        </authorList>
    </citation>
    <scope>NUCLEOTIDE SEQUENCE</scope>
    <source>
        <strain evidence="2">CT3</strain>
    </source>
</reference>
<gene>
    <name evidence="2" type="ORF">L2Y54_16685</name>
</gene>
<keyword evidence="2" id="KW-0547">Nucleotide-binding</keyword>
<evidence type="ECO:0000313" key="3">
    <source>
        <dbReference type="Proteomes" id="UP001054801"/>
    </source>
</evidence>
<proteinExistence type="predicted"/>
<dbReference type="InterPro" id="IPR018631">
    <property type="entry name" value="AAA-ATPase-like_dom"/>
</dbReference>
<keyword evidence="3" id="KW-1185">Reference proteome</keyword>
<dbReference type="Pfam" id="PF09820">
    <property type="entry name" value="AAA-ATPase_like"/>
    <property type="match status" value="1"/>
</dbReference>
<accession>A0ABY3SXC9</accession>
<evidence type="ECO:0000313" key="2">
    <source>
        <dbReference type="EMBL" id="UJS23562.1"/>
    </source>
</evidence>
<evidence type="ECO:0000259" key="1">
    <source>
        <dbReference type="Pfam" id="PF09820"/>
    </source>
</evidence>
<dbReference type="Pfam" id="PF08011">
    <property type="entry name" value="PDDEXK_9"/>
    <property type="match status" value="1"/>
</dbReference>